<feature type="transmembrane region" description="Helical" evidence="4">
    <location>
        <begin position="219"/>
        <end position="237"/>
    </location>
</feature>
<dbReference type="PROSITE" id="PS50043">
    <property type="entry name" value="HTH_LUXR_2"/>
    <property type="match status" value="1"/>
</dbReference>
<keyword evidence="4" id="KW-1133">Transmembrane helix</keyword>
<dbReference type="InterPro" id="IPR036388">
    <property type="entry name" value="WH-like_DNA-bd_sf"/>
</dbReference>
<dbReference type="Proteomes" id="UP000242699">
    <property type="component" value="Unassembled WGS sequence"/>
</dbReference>
<dbReference type="PANTHER" id="PTHR44688">
    <property type="entry name" value="DNA-BINDING TRANSCRIPTIONAL ACTIVATOR DEVR_DOSR"/>
    <property type="match status" value="1"/>
</dbReference>
<sequence>MAGYWQPVWDHRRFVAYSWALMAWLVSTLAAFTKMSHPQFLDSLPLAVTALALLIYRYLPSQRMRFRLPSRWYFILWTLFVVSGVGAENHLWWQSLLAVLSIPILSHWLDELLQHSQGQTALLAAIWAFSCLFERATDLTPAVLWGFIFLPMLAAVVLTLLSIFWPSWSKPQTYSHSKREDALTSVQMIPFAVAGIILVVTQIFLAILAHFPFAGPPQHYELGSWTVIAVLIMLPLASDSAEALMLYLSITLSGVAIMLLEARSAVWLGFPFFHLARDFIIFWWTAALIRLRQPHRPFIPIVVTASIFLAVIGREIGVWWLNSFQKFPVEEWSGIVLFLIVPSTIHYVFGKGSHEATHRNAAGSYIPDTAKASGIDFTPEPIEDVEAWAKSVSLHLTPQELRICEALLLGMSHAQIAAALYISPNTLKTHLHNIYHKTGVKNRFELVTLIGQGKISASSPLSRT</sequence>
<evidence type="ECO:0000256" key="4">
    <source>
        <dbReference type="SAM" id="Phobius"/>
    </source>
</evidence>
<protein>
    <recommendedName>
        <fullName evidence="5">HTH luxR-type domain-containing protein</fullName>
    </recommendedName>
</protein>
<organism evidence="6 7">
    <name type="scientific">Sulfobacillus benefaciens</name>
    <dbReference type="NCBI Taxonomy" id="453960"/>
    <lineage>
        <taxon>Bacteria</taxon>
        <taxon>Bacillati</taxon>
        <taxon>Bacillota</taxon>
        <taxon>Clostridia</taxon>
        <taxon>Eubacteriales</taxon>
        <taxon>Clostridiales Family XVII. Incertae Sedis</taxon>
        <taxon>Sulfobacillus</taxon>
    </lineage>
</organism>
<evidence type="ECO:0000313" key="7">
    <source>
        <dbReference type="Proteomes" id="UP000242699"/>
    </source>
</evidence>
<reference evidence="6 7" key="1">
    <citation type="journal article" date="2014" name="BMC Genomics">
        <title>Comparison of environmental and isolate Sulfobacillus genomes reveals diverse carbon, sulfur, nitrogen, and hydrogen metabolisms.</title>
        <authorList>
            <person name="Justice N.B."/>
            <person name="Norman A."/>
            <person name="Brown C.T."/>
            <person name="Singh A."/>
            <person name="Thomas B.C."/>
            <person name="Banfield J.F."/>
        </authorList>
    </citation>
    <scope>NUCLEOTIDE SEQUENCE [LARGE SCALE GENOMIC DNA]</scope>
    <source>
        <strain evidence="6">AMDSBA1</strain>
    </source>
</reference>
<dbReference type="InterPro" id="IPR016032">
    <property type="entry name" value="Sig_transdc_resp-reg_C-effctor"/>
</dbReference>
<feature type="transmembrane region" description="Helical" evidence="4">
    <location>
        <begin position="189"/>
        <end position="213"/>
    </location>
</feature>
<evidence type="ECO:0000259" key="5">
    <source>
        <dbReference type="PROSITE" id="PS50043"/>
    </source>
</evidence>
<dbReference type="CDD" id="cd06170">
    <property type="entry name" value="LuxR_C_like"/>
    <property type="match status" value="1"/>
</dbReference>
<evidence type="ECO:0000313" key="6">
    <source>
        <dbReference type="EMBL" id="PSR28113.1"/>
    </source>
</evidence>
<dbReference type="PRINTS" id="PR00038">
    <property type="entry name" value="HTHLUXR"/>
</dbReference>
<feature type="domain" description="HTH luxR-type" evidence="5">
    <location>
        <begin position="389"/>
        <end position="454"/>
    </location>
</feature>
<dbReference type="SMART" id="SM00421">
    <property type="entry name" value="HTH_LUXR"/>
    <property type="match status" value="1"/>
</dbReference>
<feature type="transmembrane region" description="Helical" evidence="4">
    <location>
        <begin position="298"/>
        <end position="320"/>
    </location>
</feature>
<dbReference type="SUPFAM" id="SSF46894">
    <property type="entry name" value="C-terminal effector domain of the bipartite response regulators"/>
    <property type="match status" value="1"/>
</dbReference>
<feature type="transmembrane region" description="Helical" evidence="4">
    <location>
        <begin position="143"/>
        <end position="168"/>
    </location>
</feature>
<gene>
    <name evidence="6" type="ORF">C7B43_10320</name>
</gene>
<feature type="transmembrane region" description="Helical" evidence="4">
    <location>
        <begin position="39"/>
        <end position="59"/>
    </location>
</feature>
<proteinExistence type="predicted"/>
<dbReference type="Pfam" id="PF00196">
    <property type="entry name" value="GerE"/>
    <property type="match status" value="1"/>
</dbReference>
<feature type="transmembrane region" description="Helical" evidence="4">
    <location>
        <begin position="14"/>
        <end position="33"/>
    </location>
</feature>
<dbReference type="GO" id="GO:0006355">
    <property type="term" value="P:regulation of DNA-templated transcription"/>
    <property type="evidence" value="ECO:0007669"/>
    <property type="project" value="InterPro"/>
</dbReference>
<dbReference type="AlphaFoldDB" id="A0A2T2X0U4"/>
<feature type="transmembrane region" description="Helical" evidence="4">
    <location>
        <begin position="244"/>
        <end position="260"/>
    </location>
</feature>
<evidence type="ECO:0000256" key="2">
    <source>
        <dbReference type="ARBA" id="ARBA00023125"/>
    </source>
</evidence>
<dbReference type="GO" id="GO:0003677">
    <property type="term" value="F:DNA binding"/>
    <property type="evidence" value="ECO:0007669"/>
    <property type="project" value="UniProtKB-KW"/>
</dbReference>
<evidence type="ECO:0000256" key="1">
    <source>
        <dbReference type="ARBA" id="ARBA00023015"/>
    </source>
</evidence>
<keyword evidence="3" id="KW-0804">Transcription</keyword>
<dbReference type="PANTHER" id="PTHR44688:SF16">
    <property type="entry name" value="DNA-BINDING TRANSCRIPTIONAL ACTIVATOR DEVR_DOSR"/>
    <property type="match status" value="1"/>
</dbReference>
<dbReference type="Gene3D" id="1.10.10.10">
    <property type="entry name" value="Winged helix-like DNA-binding domain superfamily/Winged helix DNA-binding domain"/>
    <property type="match status" value="1"/>
</dbReference>
<feature type="transmembrane region" description="Helical" evidence="4">
    <location>
        <begin position="266"/>
        <end position="286"/>
    </location>
</feature>
<name>A0A2T2X0U4_9FIRM</name>
<keyword evidence="2" id="KW-0238">DNA-binding</keyword>
<dbReference type="EMBL" id="PXYT01000021">
    <property type="protein sequence ID" value="PSR28113.1"/>
    <property type="molecule type" value="Genomic_DNA"/>
</dbReference>
<keyword evidence="4" id="KW-0472">Membrane</keyword>
<keyword evidence="1" id="KW-0805">Transcription regulation</keyword>
<keyword evidence="4" id="KW-0812">Transmembrane</keyword>
<dbReference type="InterPro" id="IPR000792">
    <property type="entry name" value="Tscrpt_reg_LuxR_C"/>
</dbReference>
<feature type="transmembrane region" description="Helical" evidence="4">
    <location>
        <begin position="71"/>
        <end position="87"/>
    </location>
</feature>
<feature type="transmembrane region" description="Helical" evidence="4">
    <location>
        <begin position="332"/>
        <end position="349"/>
    </location>
</feature>
<accession>A0A2T2X0U4</accession>
<comment type="caution">
    <text evidence="6">The sequence shown here is derived from an EMBL/GenBank/DDBJ whole genome shotgun (WGS) entry which is preliminary data.</text>
</comment>
<evidence type="ECO:0000256" key="3">
    <source>
        <dbReference type="ARBA" id="ARBA00023163"/>
    </source>
</evidence>